<name>A0AA88GC48_NAELO</name>
<dbReference type="GO" id="GO:0008270">
    <property type="term" value="F:zinc ion binding"/>
    <property type="evidence" value="ECO:0007669"/>
    <property type="project" value="UniProtKB-KW"/>
</dbReference>
<dbReference type="RefSeq" id="XP_044541978.1">
    <property type="nucleotide sequence ID" value="XM_044689013.1"/>
</dbReference>
<dbReference type="SUPFAM" id="SSF63748">
    <property type="entry name" value="Tudor/PWWP/MBT"/>
    <property type="match status" value="1"/>
</dbReference>
<dbReference type="Gene3D" id="3.30.40.10">
    <property type="entry name" value="Zinc/RING finger domain, C3HC4 (zinc finger)"/>
    <property type="match status" value="1"/>
</dbReference>
<dbReference type="InterPro" id="IPR019787">
    <property type="entry name" value="Znf_PHD-finger"/>
</dbReference>
<feature type="compositionally biased region" description="Basic residues" evidence="5">
    <location>
        <begin position="547"/>
        <end position="559"/>
    </location>
</feature>
<gene>
    <name evidence="8" type="ORF">C9374_013167</name>
</gene>
<feature type="region of interest" description="Disordered" evidence="5">
    <location>
        <begin position="1"/>
        <end position="27"/>
    </location>
</feature>
<evidence type="ECO:0000256" key="2">
    <source>
        <dbReference type="ARBA" id="ARBA00022771"/>
    </source>
</evidence>
<evidence type="ECO:0008006" key="10">
    <source>
        <dbReference type="Google" id="ProtNLM"/>
    </source>
</evidence>
<feature type="compositionally biased region" description="Basic and acidic residues" evidence="5">
    <location>
        <begin position="77"/>
        <end position="98"/>
    </location>
</feature>
<feature type="compositionally biased region" description="Basic residues" evidence="5">
    <location>
        <begin position="299"/>
        <end position="308"/>
    </location>
</feature>
<accession>A0AA88GC48</accession>
<feature type="domain" description="PWWP" evidence="7">
    <location>
        <begin position="105"/>
        <end position="175"/>
    </location>
</feature>
<dbReference type="CDD" id="cd15489">
    <property type="entry name" value="PHD_SF"/>
    <property type="match status" value="1"/>
</dbReference>
<comment type="caution">
    <text evidence="8">The sequence shown here is derived from an EMBL/GenBank/DDBJ whole genome shotgun (WGS) entry which is preliminary data.</text>
</comment>
<evidence type="ECO:0000313" key="8">
    <source>
        <dbReference type="EMBL" id="KAG2372803.1"/>
    </source>
</evidence>
<dbReference type="GeneID" id="68105620"/>
<evidence type="ECO:0000256" key="4">
    <source>
        <dbReference type="PROSITE-ProRule" id="PRU00146"/>
    </source>
</evidence>
<protein>
    <recommendedName>
        <fullName evidence="10">PWWP domain-containing protein</fullName>
    </recommendedName>
</protein>
<reference evidence="8 9" key="1">
    <citation type="journal article" date="2018" name="BMC Genomics">
        <title>The genome of Naegleria lovaniensis, the basis for a comparative approach to unravel pathogenicity factors of the human pathogenic amoeba N. fowleri.</title>
        <authorList>
            <person name="Liechti N."/>
            <person name="Schurch N."/>
            <person name="Bruggmann R."/>
            <person name="Wittwer M."/>
        </authorList>
    </citation>
    <scope>NUCLEOTIDE SEQUENCE [LARGE SCALE GENOMIC DNA]</scope>
    <source>
        <strain evidence="8 9">ATCC 30569</strain>
    </source>
</reference>
<keyword evidence="3" id="KW-0862">Zinc</keyword>
<feature type="region of interest" description="Disordered" evidence="5">
    <location>
        <begin position="212"/>
        <end position="252"/>
    </location>
</feature>
<dbReference type="PROSITE" id="PS50016">
    <property type="entry name" value="ZF_PHD_2"/>
    <property type="match status" value="1"/>
</dbReference>
<dbReference type="SUPFAM" id="SSF57903">
    <property type="entry name" value="FYVE/PHD zinc finger"/>
    <property type="match status" value="1"/>
</dbReference>
<proteinExistence type="predicted"/>
<dbReference type="InterPro" id="IPR011011">
    <property type="entry name" value="Znf_FYVE_PHD"/>
</dbReference>
<feature type="compositionally biased region" description="Low complexity" evidence="5">
    <location>
        <begin position="1"/>
        <end position="10"/>
    </location>
</feature>
<organism evidence="8 9">
    <name type="scientific">Naegleria lovaniensis</name>
    <name type="common">Amoeba</name>
    <dbReference type="NCBI Taxonomy" id="51637"/>
    <lineage>
        <taxon>Eukaryota</taxon>
        <taxon>Discoba</taxon>
        <taxon>Heterolobosea</taxon>
        <taxon>Tetramitia</taxon>
        <taxon>Eutetramitia</taxon>
        <taxon>Vahlkampfiidae</taxon>
        <taxon>Naegleria</taxon>
    </lineage>
</organism>
<dbReference type="EMBL" id="PYSW02000067">
    <property type="protein sequence ID" value="KAG2372803.1"/>
    <property type="molecule type" value="Genomic_DNA"/>
</dbReference>
<dbReference type="SMART" id="SM00249">
    <property type="entry name" value="PHD"/>
    <property type="match status" value="2"/>
</dbReference>
<feature type="region of interest" description="Disordered" evidence="5">
    <location>
        <begin position="620"/>
        <end position="716"/>
    </location>
</feature>
<evidence type="ECO:0000256" key="3">
    <source>
        <dbReference type="ARBA" id="ARBA00022833"/>
    </source>
</evidence>
<feature type="domain" description="PHD-type" evidence="6">
    <location>
        <begin position="364"/>
        <end position="427"/>
    </location>
</feature>
<feature type="compositionally biased region" description="Acidic residues" evidence="5">
    <location>
        <begin position="283"/>
        <end position="295"/>
    </location>
</feature>
<evidence type="ECO:0000259" key="7">
    <source>
        <dbReference type="PROSITE" id="PS50812"/>
    </source>
</evidence>
<evidence type="ECO:0000313" key="9">
    <source>
        <dbReference type="Proteomes" id="UP000816034"/>
    </source>
</evidence>
<sequence>MSKVVSSSQRRFFHSHSHHQQQPQPSLNHLQQSAAVAMIGLQQLQQVAVASQMNSTATTAVLANRQKASHTSSKNKVQMEEKPKTSKTKETEKKYNSQLDKDIREGDLIFVKLDGCPYWPAKVISPHAPHIPKAIREEILEQMDEEDTNTTLIEFFGDDKSKYYCMDKVVEIYTKNSDVITDKMTRKNKKLAEAMRQALLYAQSEELLDNNSLQNRRQSFSGNNLTISTTNDKKRKVNPVSSSNDNKKKKVISDDEDDVTILISDNDSDTMSDDNEHQKPNNDEEEEYSFSDEEEREKKKSKRKSSKRNKFEASDKNACHSCGKNYKITVTCSNDQCGKTFCKKCCGNPKLDKKFFEDWLCSDCKVCGICESATCNSSPNVTETSQIANRLRICSKCDSSFHINCLDNEGAFVLYKDIFTCPDCTEKKSEWLRRRGEHDSTFENYLFTASKGILEKVTLDFVLNSHDDDHDAEDSDTASTTSDEDQSDTEDKPIKGNQRTSSSVPSPPTIHHHAIPNTVVTTSCNCSSFVDNSSTDSGNTSPTTTKKSPKSGRATKKKLCTHEQYTHTAAVAESPKTSSIHSHPHTHSADMPHSPPLHKQVFDQPMTLLETSHPLTPYMKTEFGCSDRPHNSSSTNTAVVSPSSALNCSGKSRKATKVKPRGGGGDVSNSSESSGNLHAPSSVSSPLKEDVTSIPSPTSMSPTTTSPSSSSNGDTPSQELITLFIKCFVDGYQTDYTKRVRVSSHIDISQLKSITKSIVLKMKKSTKLDNHKIYLKNIDRHGHEVLLDLDEDFFLHDRLQNSDVLVLKM</sequence>
<dbReference type="SMART" id="SM00293">
    <property type="entry name" value="PWWP"/>
    <property type="match status" value="1"/>
</dbReference>
<feature type="region of interest" description="Disordered" evidence="5">
    <location>
        <begin position="531"/>
        <end position="593"/>
    </location>
</feature>
<feature type="compositionally biased region" description="Polar residues" evidence="5">
    <location>
        <begin position="667"/>
        <end position="685"/>
    </location>
</feature>
<dbReference type="CDD" id="cd00065">
    <property type="entry name" value="FYVE_like_SF"/>
    <property type="match status" value="1"/>
</dbReference>
<dbReference type="InterPro" id="IPR013083">
    <property type="entry name" value="Znf_RING/FYVE/PHD"/>
</dbReference>
<feature type="region of interest" description="Disordered" evidence="5">
    <location>
        <begin position="468"/>
        <end position="513"/>
    </location>
</feature>
<feature type="region of interest" description="Disordered" evidence="5">
    <location>
        <begin position="62"/>
        <end position="98"/>
    </location>
</feature>
<evidence type="ECO:0000256" key="5">
    <source>
        <dbReference type="SAM" id="MobiDB-lite"/>
    </source>
</evidence>
<dbReference type="CDD" id="cd05162">
    <property type="entry name" value="PWWP"/>
    <property type="match status" value="1"/>
</dbReference>
<keyword evidence="2 4" id="KW-0863">Zinc-finger</keyword>
<feature type="compositionally biased region" description="Polar residues" evidence="5">
    <location>
        <begin position="631"/>
        <end position="650"/>
    </location>
</feature>
<dbReference type="Gene3D" id="2.30.30.140">
    <property type="match status" value="1"/>
</dbReference>
<feature type="compositionally biased region" description="Polar residues" evidence="5">
    <location>
        <begin position="212"/>
        <end position="230"/>
    </location>
</feature>
<dbReference type="AlphaFoldDB" id="A0AA88GC48"/>
<evidence type="ECO:0000259" key="6">
    <source>
        <dbReference type="PROSITE" id="PS50016"/>
    </source>
</evidence>
<keyword evidence="9" id="KW-1185">Reference proteome</keyword>
<feature type="compositionally biased region" description="Low complexity" evidence="5">
    <location>
        <begin position="692"/>
        <end position="716"/>
    </location>
</feature>
<dbReference type="Proteomes" id="UP000816034">
    <property type="component" value="Unassembled WGS sequence"/>
</dbReference>
<keyword evidence="1" id="KW-0479">Metal-binding</keyword>
<dbReference type="InterPro" id="IPR001965">
    <property type="entry name" value="Znf_PHD"/>
</dbReference>
<feature type="region of interest" description="Disordered" evidence="5">
    <location>
        <begin position="264"/>
        <end position="309"/>
    </location>
</feature>
<dbReference type="PROSITE" id="PS50812">
    <property type="entry name" value="PWWP"/>
    <property type="match status" value="1"/>
</dbReference>
<feature type="compositionally biased region" description="Acidic residues" evidence="5">
    <location>
        <begin position="470"/>
        <end position="488"/>
    </location>
</feature>
<feature type="compositionally biased region" description="Basic residues" evidence="5">
    <location>
        <begin position="651"/>
        <end position="660"/>
    </location>
</feature>
<dbReference type="InterPro" id="IPR000313">
    <property type="entry name" value="PWWP_dom"/>
</dbReference>
<dbReference type="Pfam" id="PF00855">
    <property type="entry name" value="PWWP"/>
    <property type="match status" value="1"/>
</dbReference>
<evidence type="ECO:0000256" key="1">
    <source>
        <dbReference type="ARBA" id="ARBA00022723"/>
    </source>
</evidence>